<reference evidence="7 8" key="1">
    <citation type="submission" date="2014-04" db="EMBL/GenBank/DDBJ databases">
        <authorList>
            <consortium name="DOE Joint Genome Institute"/>
            <person name="Kuo A."/>
            <person name="Tarkka M."/>
            <person name="Buscot F."/>
            <person name="Kohler A."/>
            <person name="Nagy L.G."/>
            <person name="Floudas D."/>
            <person name="Copeland A."/>
            <person name="Barry K.W."/>
            <person name="Cichocki N."/>
            <person name="Veneault-Fourrey C."/>
            <person name="LaButti K."/>
            <person name="Lindquist E.A."/>
            <person name="Lipzen A."/>
            <person name="Lundell T."/>
            <person name="Morin E."/>
            <person name="Murat C."/>
            <person name="Sun H."/>
            <person name="Tunlid A."/>
            <person name="Henrissat B."/>
            <person name="Grigoriev I.V."/>
            <person name="Hibbett D.S."/>
            <person name="Martin F."/>
            <person name="Nordberg H.P."/>
            <person name="Cantor M.N."/>
            <person name="Hua S.X."/>
        </authorList>
    </citation>
    <scope>NUCLEOTIDE SEQUENCE [LARGE SCALE GENOMIC DNA]</scope>
    <source>
        <strain evidence="7 8">F 1598</strain>
    </source>
</reference>
<dbReference type="GO" id="GO:0061630">
    <property type="term" value="F:ubiquitin protein ligase activity"/>
    <property type="evidence" value="ECO:0007669"/>
    <property type="project" value="TreeGrafter"/>
</dbReference>
<dbReference type="EMBL" id="KN832976">
    <property type="protein sequence ID" value="KIM88850.1"/>
    <property type="molecule type" value="Genomic_DNA"/>
</dbReference>
<evidence type="ECO:0000256" key="2">
    <source>
        <dbReference type="ARBA" id="ARBA00022771"/>
    </source>
</evidence>
<dbReference type="SUPFAM" id="SSF57850">
    <property type="entry name" value="RING/U-box"/>
    <property type="match status" value="1"/>
</dbReference>
<feature type="region of interest" description="Disordered" evidence="5">
    <location>
        <begin position="58"/>
        <end position="113"/>
    </location>
</feature>
<dbReference type="GO" id="GO:0016567">
    <property type="term" value="P:protein ubiquitination"/>
    <property type="evidence" value="ECO:0007669"/>
    <property type="project" value="TreeGrafter"/>
</dbReference>
<gene>
    <name evidence="7" type="ORF">PILCRDRAFT_813837</name>
</gene>
<dbReference type="Pfam" id="PF13639">
    <property type="entry name" value="zf-RING_2"/>
    <property type="match status" value="1"/>
</dbReference>
<evidence type="ECO:0000256" key="3">
    <source>
        <dbReference type="ARBA" id="ARBA00022833"/>
    </source>
</evidence>
<name>A0A0C3FX75_PILCF</name>
<dbReference type="GO" id="GO:0005737">
    <property type="term" value="C:cytoplasm"/>
    <property type="evidence" value="ECO:0007669"/>
    <property type="project" value="TreeGrafter"/>
</dbReference>
<reference evidence="8" key="2">
    <citation type="submission" date="2015-01" db="EMBL/GenBank/DDBJ databases">
        <title>Evolutionary Origins and Diversification of the Mycorrhizal Mutualists.</title>
        <authorList>
            <consortium name="DOE Joint Genome Institute"/>
            <consortium name="Mycorrhizal Genomics Consortium"/>
            <person name="Kohler A."/>
            <person name="Kuo A."/>
            <person name="Nagy L.G."/>
            <person name="Floudas D."/>
            <person name="Copeland A."/>
            <person name="Barry K.W."/>
            <person name="Cichocki N."/>
            <person name="Veneault-Fourrey C."/>
            <person name="LaButti K."/>
            <person name="Lindquist E.A."/>
            <person name="Lipzen A."/>
            <person name="Lundell T."/>
            <person name="Morin E."/>
            <person name="Murat C."/>
            <person name="Riley R."/>
            <person name="Ohm R."/>
            <person name="Sun H."/>
            <person name="Tunlid A."/>
            <person name="Henrissat B."/>
            <person name="Grigoriev I.V."/>
            <person name="Hibbett D.S."/>
            <person name="Martin F."/>
        </authorList>
    </citation>
    <scope>NUCLEOTIDE SEQUENCE [LARGE SCALE GENOMIC DNA]</scope>
    <source>
        <strain evidence="8">F 1598</strain>
    </source>
</reference>
<protein>
    <recommendedName>
        <fullName evidence="6">RING-type domain-containing protein</fullName>
    </recommendedName>
</protein>
<dbReference type="OrthoDB" id="8062037at2759"/>
<feature type="region of interest" description="Disordered" evidence="5">
    <location>
        <begin position="1"/>
        <end position="27"/>
    </location>
</feature>
<organism evidence="7 8">
    <name type="scientific">Piloderma croceum (strain F 1598)</name>
    <dbReference type="NCBI Taxonomy" id="765440"/>
    <lineage>
        <taxon>Eukaryota</taxon>
        <taxon>Fungi</taxon>
        <taxon>Dikarya</taxon>
        <taxon>Basidiomycota</taxon>
        <taxon>Agaricomycotina</taxon>
        <taxon>Agaricomycetes</taxon>
        <taxon>Agaricomycetidae</taxon>
        <taxon>Atheliales</taxon>
        <taxon>Atheliaceae</taxon>
        <taxon>Piloderma</taxon>
    </lineage>
</organism>
<evidence type="ECO:0000256" key="4">
    <source>
        <dbReference type="PROSITE-ProRule" id="PRU00175"/>
    </source>
</evidence>
<keyword evidence="8" id="KW-1185">Reference proteome</keyword>
<dbReference type="Gene3D" id="3.30.40.10">
    <property type="entry name" value="Zinc/RING finger domain, C3HC4 (zinc finger)"/>
    <property type="match status" value="1"/>
</dbReference>
<feature type="non-terminal residue" evidence="7">
    <location>
        <position position="397"/>
    </location>
</feature>
<feature type="compositionally biased region" description="Low complexity" evidence="5">
    <location>
        <begin position="312"/>
        <end position="329"/>
    </location>
</feature>
<keyword evidence="1" id="KW-0479">Metal-binding</keyword>
<evidence type="ECO:0000256" key="5">
    <source>
        <dbReference type="SAM" id="MobiDB-lite"/>
    </source>
</evidence>
<dbReference type="InParanoid" id="A0A0C3FX75"/>
<dbReference type="CDD" id="cd16454">
    <property type="entry name" value="RING-H2_PA-TM-RING"/>
    <property type="match status" value="1"/>
</dbReference>
<sequence>MPDPHCASCNGTFVEKMENPEDDPREYQQHIPGAFEDDGHPPGIDSIFRLFGMHHQMEHAHRTQSSVPERPSPGGLGPRSRIEFPGGRNGGTRVIHVGGPNTLGRPNYNTSSEVPTMSQYLRRGPEPRTHGAPDRGAISGPMMAQYLMALLGAQRLGGMRGGGSLGGDPYAELLLGGLGAPEGEGGNGRWGDYVFNQEALDEIVTQLMESANSGRPVPATDEIIGNLPREVLERGSSRLQQDCAVCKEQFKLETDDPDEQVVLTLPCAHPFHEGCILPWIKSSGTCPVCRYALVPQPGHESPGQGPAGGSGSPPNTSSSGPPPRSSGAGNADAGGLFSSMFNSMGSGRSSGGSGRPRTTATTTSRYRSYPDPNQRSSSRRRNGSGNERDFPGAWGEL</sequence>
<evidence type="ECO:0000313" key="8">
    <source>
        <dbReference type="Proteomes" id="UP000054166"/>
    </source>
</evidence>
<dbReference type="InterPro" id="IPR001841">
    <property type="entry name" value="Znf_RING"/>
</dbReference>
<dbReference type="STRING" id="765440.A0A0C3FX75"/>
<feature type="compositionally biased region" description="Low complexity" evidence="5">
    <location>
        <begin position="355"/>
        <end position="367"/>
    </location>
</feature>
<dbReference type="SMART" id="SM00184">
    <property type="entry name" value="RING"/>
    <property type="match status" value="1"/>
</dbReference>
<dbReference type="Proteomes" id="UP000054166">
    <property type="component" value="Unassembled WGS sequence"/>
</dbReference>
<feature type="region of interest" description="Disordered" evidence="5">
    <location>
        <begin position="299"/>
        <end position="397"/>
    </location>
</feature>
<evidence type="ECO:0000256" key="1">
    <source>
        <dbReference type="ARBA" id="ARBA00022723"/>
    </source>
</evidence>
<dbReference type="PROSITE" id="PS50089">
    <property type="entry name" value="ZF_RING_2"/>
    <property type="match status" value="1"/>
</dbReference>
<keyword evidence="3" id="KW-0862">Zinc</keyword>
<accession>A0A0C3FX75</accession>
<dbReference type="AlphaFoldDB" id="A0A0C3FX75"/>
<dbReference type="HOGENOM" id="CLU_049060_0_0_1"/>
<dbReference type="InterPro" id="IPR013083">
    <property type="entry name" value="Znf_RING/FYVE/PHD"/>
</dbReference>
<proteinExistence type="predicted"/>
<feature type="domain" description="RING-type" evidence="6">
    <location>
        <begin position="243"/>
        <end position="290"/>
    </location>
</feature>
<keyword evidence="2 4" id="KW-0863">Zinc-finger</keyword>
<dbReference type="PANTHER" id="PTHR15710:SF243">
    <property type="entry name" value="E3 UBIQUITIN-PROTEIN LIGASE PRAJA-2 ISOFORM X1"/>
    <property type="match status" value="1"/>
</dbReference>
<evidence type="ECO:0000313" key="7">
    <source>
        <dbReference type="EMBL" id="KIM88850.1"/>
    </source>
</evidence>
<dbReference type="GO" id="GO:0008270">
    <property type="term" value="F:zinc ion binding"/>
    <property type="evidence" value="ECO:0007669"/>
    <property type="project" value="UniProtKB-KW"/>
</dbReference>
<dbReference type="PANTHER" id="PTHR15710">
    <property type="entry name" value="E3 UBIQUITIN-PROTEIN LIGASE PRAJA"/>
    <property type="match status" value="1"/>
</dbReference>
<evidence type="ECO:0000259" key="6">
    <source>
        <dbReference type="PROSITE" id="PS50089"/>
    </source>
</evidence>